<dbReference type="AlphaFoldDB" id="A0A6J7DEM9"/>
<evidence type="ECO:0000313" key="1">
    <source>
        <dbReference type="EMBL" id="CAB4867698.1"/>
    </source>
</evidence>
<organism evidence="1">
    <name type="scientific">freshwater metagenome</name>
    <dbReference type="NCBI Taxonomy" id="449393"/>
    <lineage>
        <taxon>unclassified sequences</taxon>
        <taxon>metagenomes</taxon>
        <taxon>ecological metagenomes</taxon>
    </lineage>
</organism>
<gene>
    <name evidence="1" type="ORF">UFOPK3381_00617</name>
</gene>
<proteinExistence type="predicted"/>
<reference evidence="1" key="1">
    <citation type="submission" date="2020-05" db="EMBL/GenBank/DDBJ databases">
        <authorList>
            <person name="Chiriac C."/>
            <person name="Salcher M."/>
            <person name="Ghai R."/>
            <person name="Kavagutti S V."/>
        </authorList>
    </citation>
    <scope>NUCLEOTIDE SEQUENCE</scope>
</reference>
<protein>
    <submittedName>
        <fullName evidence="1">Unannotated protein</fullName>
    </submittedName>
</protein>
<dbReference type="EMBL" id="CAFBLN010000018">
    <property type="protein sequence ID" value="CAB4867698.1"/>
    <property type="molecule type" value="Genomic_DNA"/>
</dbReference>
<accession>A0A6J7DEM9</accession>
<name>A0A6J7DEM9_9ZZZZ</name>
<sequence length="92" mass="10224">MVITRFVVTDSFKAKIHAAVESQLLEHVVVETLTGVDEDPSLAWNAESDCDGRFSGSTPENRGYRARRYPLLPGDNRFEEAIVVELISNADT</sequence>